<dbReference type="InterPro" id="IPR002903">
    <property type="entry name" value="RsmH"/>
</dbReference>
<keyword evidence="4 6" id="KW-0808">Transferase</keyword>
<dbReference type="Gene3D" id="1.10.150.170">
    <property type="entry name" value="Putative methyltransferase TM0872, insert domain"/>
    <property type="match status" value="1"/>
</dbReference>
<feature type="binding site" evidence="6">
    <location>
        <position position="57"/>
    </location>
    <ligand>
        <name>S-adenosyl-L-methionine</name>
        <dbReference type="ChEBI" id="CHEBI:59789"/>
    </ligand>
</feature>
<dbReference type="GO" id="GO:0070475">
    <property type="term" value="P:rRNA base methylation"/>
    <property type="evidence" value="ECO:0007669"/>
    <property type="project" value="UniProtKB-UniRule"/>
</dbReference>
<dbReference type="AlphaFoldDB" id="A0A212L3E6"/>
<keyword evidence="5 6" id="KW-0949">S-adenosyl-L-methionine</keyword>
<dbReference type="PANTHER" id="PTHR11265">
    <property type="entry name" value="S-ADENOSYL-METHYLTRANSFERASE MRAW"/>
    <property type="match status" value="1"/>
</dbReference>
<keyword evidence="6" id="KW-0963">Cytoplasm</keyword>
<keyword evidence="3 6" id="KW-0489">Methyltransferase</keyword>
<evidence type="ECO:0000256" key="5">
    <source>
        <dbReference type="ARBA" id="ARBA00022691"/>
    </source>
</evidence>
<evidence type="ECO:0000256" key="3">
    <source>
        <dbReference type="ARBA" id="ARBA00022603"/>
    </source>
</evidence>
<feature type="binding site" evidence="6">
    <location>
        <begin position="39"/>
        <end position="41"/>
    </location>
    <ligand>
        <name>S-adenosyl-L-methionine</name>
        <dbReference type="ChEBI" id="CHEBI:59789"/>
    </ligand>
</feature>
<name>A0A212L3E6_9HYPH</name>
<feature type="binding site" evidence="6">
    <location>
        <position position="84"/>
    </location>
    <ligand>
        <name>S-adenosyl-L-methionine</name>
        <dbReference type="ChEBI" id="CHEBI:59789"/>
    </ligand>
</feature>
<keyword evidence="2 6" id="KW-0698">rRNA processing</keyword>
<dbReference type="GO" id="GO:0005737">
    <property type="term" value="C:cytoplasm"/>
    <property type="evidence" value="ECO:0007669"/>
    <property type="project" value="UniProtKB-SubCell"/>
</dbReference>
<dbReference type="HAMAP" id="MF_01007">
    <property type="entry name" value="16SrRNA_methyltr_H"/>
    <property type="match status" value="1"/>
</dbReference>
<reference evidence="7" key="1">
    <citation type="submission" date="2016-08" db="EMBL/GenBank/DDBJ databases">
        <authorList>
            <person name="Seilhamer J.J."/>
        </authorList>
    </citation>
    <scope>NUCLEOTIDE SEQUENCE</scope>
    <source>
        <strain evidence="7">86</strain>
    </source>
</reference>
<feature type="binding site" evidence="6">
    <location>
        <position position="105"/>
    </location>
    <ligand>
        <name>S-adenosyl-L-methionine</name>
        <dbReference type="ChEBI" id="CHEBI:59789"/>
    </ligand>
</feature>
<comment type="subcellular location">
    <subcellularLocation>
        <location evidence="6">Cytoplasm</location>
    </subcellularLocation>
</comment>
<dbReference type="RefSeq" id="WP_288199202.1">
    <property type="nucleotide sequence ID" value="NZ_LT608334.1"/>
</dbReference>
<evidence type="ECO:0000256" key="1">
    <source>
        <dbReference type="ARBA" id="ARBA00010396"/>
    </source>
</evidence>
<protein>
    <recommendedName>
        <fullName evidence="6">Ribosomal RNA small subunit methyltransferase H</fullName>
        <ecNumber evidence="6">2.1.1.199</ecNumber>
    </recommendedName>
    <alternativeName>
        <fullName evidence="6">16S rRNA m(4)C1402 methyltransferase</fullName>
    </alternativeName>
    <alternativeName>
        <fullName evidence="6">rRNA (cytosine-N(4)-)-methyltransferase RsmH</fullName>
    </alternativeName>
</protein>
<organism evidence="7">
    <name type="scientific">uncultured Pleomorphomonas sp</name>
    <dbReference type="NCBI Taxonomy" id="442121"/>
    <lineage>
        <taxon>Bacteria</taxon>
        <taxon>Pseudomonadati</taxon>
        <taxon>Pseudomonadota</taxon>
        <taxon>Alphaproteobacteria</taxon>
        <taxon>Hyphomicrobiales</taxon>
        <taxon>Pleomorphomonadaceae</taxon>
        <taxon>Pleomorphomonas</taxon>
        <taxon>environmental samples</taxon>
    </lineage>
</organism>
<dbReference type="InterPro" id="IPR029063">
    <property type="entry name" value="SAM-dependent_MTases_sf"/>
</dbReference>
<dbReference type="EC" id="2.1.1.199" evidence="6"/>
<proteinExistence type="inferred from homology"/>
<dbReference type="Gene3D" id="3.40.50.150">
    <property type="entry name" value="Vaccinia Virus protein VP39"/>
    <property type="match status" value="1"/>
</dbReference>
<evidence type="ECO:0000256" key="6">
    <source>
        <dbReference type="HAMAP-Rule" id="MF_01007"/>
    </source>
</evidence>
<comment type="catalytic activity">
    <reaction evidence="6">
        <text>cytidine(1402) in 16S rRNA + S-adenosyl-L-methionine = N(4)-methylcytidine(1402) in 16S rRNA + S-adenosyl-L-homocysteine + H(+)</text>
        <dbReference type="Rhea" id="RHEA:42928"/>
        <dbReference type="Rhea" id="RHEA-COMP:10286"/>
        <dbReference type="Rhea" id="RHEA-COMP:10287"/>
        <dbReference type="ChEBI" id="CHEBI:15378"/>
        <dbReference type="ChEBI" id="CHEBI:57856"/>
        <dbReference type="ChEBI" id="CHEBI:59789"/>
        <dbReference type="ChEBI" id="CHEBI:74506"/>
        <dbReference type="ChEBI" id="CHEBI:82748"/>
        <dbReference type="EC" id="2.1.1.199"/>
    </reaction>
</comment>
<dbReference type="GO" id="GO:0071424">
    <property type="term" value="F:rRNA (cytosine-N4-)-methyltransferase activity"/>
    <property type="evidence" value="ECO:0007669"/>
    <property type="project" value="UniProtKB-UniRule"/>
</dbReference>
<dbReference type="SUPFAM" id="SSF53335">
    <property type="entry name" value="S-adenosyl-L-methionine-dependent methyltransferases"/>
    <property type="match status" value="1"/>
</dbReference>
<comment type="function">
    <text evidence="6">Specifically methylates the N4 position of cytidine in position 1402 (C1402) of 16S rRNA.</text>
</comment>
<comment type="similarity">
    <text evidence="1 6">Belongs to the methyltransferase superfamily. RsmH family.</text>
</comment>
<accession>A0A212L3E6</accession>
<feature type="binding site" evidence="6">
    <location>
        <position position="112"/>
    </location>
    <ligand>
        <name>S-adenosyl-L-methionine</name>
        <dbReference type="ChEBI" id="CHEBI:59789"/>
    </ligand>
</feature>
<gene>
    <name evidence="7" type="primary">mraW</name>
    <name evidence="6" type="synonym">rsmH</name>
    <name evidence="7" type="ORF">KL86PLE_100457</name>
</gene>
<dbReference type="SUPFAM" id="SSF81799">
    <property type="entry name" value="Putative methyltransferase TM0872, insert domain"/>
    <property type="match status" value="1"/>
</dbReference>
<dbReference type="PANTHER" id="PTHR11265:SF0">
    <property type="entry name" value="12S RRNA N4-METHYLCYTIDINE METHYLTRANSFERASE"/>
    <property type="match status" value="1"/>
</dbReference>
<evidence type="ECO:0000313" key="7">
    <source>
        <dbReference type="EMBL" id="SCM72084.1"/>
    </source>
</evidence>
<dbReference type="CDD" id="cd02440">
    <property type="entry name" value="AdoMet_MTases"/>
    <property type="match status" value="1"/>
</dbReference>
<evidence type="ECO:0000256" key="2">
    <source>
        <dbReference type="ARBA" id="ARBA00022552"/>
    </source>
</evidence>
<evidence type="ECO:0000256" key="4">
    <source>
        <dbReference type="ARBA" id="ARBA00022679"/>
    </source>
</evidence>
<sequence length="339" mass="35735">MTAVEPGAAPHIPVLMAEVLSALAPLDGAVAIDGTFGAGGYSRAMLAAGAGRVIAIDRDPTAIEAGAALVEASAGRLTLLSGTFSELDRLAAEAGAAPVDAVVLDIGVSSMQLDRAERGFSFRADGPLDMRMSLAGPTAADVVNTLPVKELARLFWIYGEEKQSMRIARAIAARRESQPFGRTAELVSTIESVLGGKRFGEMHPATRAFQAIRIHVNGELDELSDALAAAERVLKPGGRLAVVTFHSLEDRIVKRFLADRSRERAGGSRHRPEATVPPATFSLSGRLEGRQPVEAGEAELAVNPRARSAKLRFGIRTEAPARPLDRAALGVPSLSGERP</sequence>
<dbReference type="PIRSF" id="PIRSF004486">
    <property type="entry name" value="MraW"/>
    <property type="match status" value="1"/>
</dbReference>
<dbReference type="NCBIfam" id="TIGR00006">
    <property type="entry name" value="16S rRNA (cytosine(1402)-N(4))-methyltransferase RsmH"/>
    <property type="match status" value="1"/>
</dbReference>
<dbReference type="Pfam" id="PF01795">
    <property type="entry name" value="Methyltransf_5"/>
    <property type="match status" value="1"/>
</dbReference>
<dbReference type="EMBL" id="FMJD01000002">
    <property type="protein sequence ID" value="SCM72084.1"/>
    <property type="molecule type" value="Genomic_DNA"/>
</dbReference>
<dbReference type="InterPro" id="IPR023397">
    <property type="entry name" value="SAM-dep_MeTrfase_MraW_recog"/>
</dbReference>